<dbReference type="PANTHER" id="PTHR30250:SF26">
    <property type="entry name" value="PSMA PROTEIN"/>
    <property type="match status" value="1"/>
</dbReference>
<keyword evidence="4 6" id="KW-1133">Transmembrane helix</keyword>
<dbReference type="Proteomes" id="UP000515728">
    <property type="component" value="Chromosome"/>
</dbReference>
<feature type="transmembrane region" description="Helical" evidence="6">
    <location>
        <begin position="125"/>
        <end position="145"/>
    </location>
</feature>
<evidence type="ECO:0000256" key="6">
    <source>
        <dbReference type="SAM" id="Phobius"/>
    </source>
</evidence>
<feature type="transmembrane region" description="Helical" evidence="6">
    <location>
        <begin position="100"/>
        <end position="119"/>
    </location>
</feature>
<organism evidence="7 8">
    <name type="scientific">Pseudonocardia petroleophila</name>
    <dbReference type="NCBI Taxonomy" id="37331"/>
    <lineage>
        <taxon>Bacteria</taxon>
        <taxon>Bacillati</taxon>
        <taxon>Actinomycetota</taxon>
        <taxon>Actinomycetes</taxon>
        <taxon>Pseudonocardiales</taxon>
        <taxon>Pseudonocardiaceae</taxon>
        <taxon>Pseudonocardia</taxon>
    </lineage>
</organism>
<gene>
    <name evidence="7" type="ORF">H6H00_14975</name>
</gene>
<dbReference type="GO" id="GO:0005886">
    <property type="term" value="C:plasma membrane"/>
    <property type="evidence" value="ECO:0007669"/>
    <property type="project" value="UniProtKB-SubCell"/>
</dbReference>
<feature type="transmembrane region" description="Helical" evidence="6">
    <location>
        <begin position="291"/>
        <end position="316"/>
    </location>
</feature>
<name>A0A7G7MQI8_9PSEU</name>
<feature type="transmembrane region" description="Helical" evidence="6">
    <location>
        <begin position="261"/>
        <end position="279"/>
    </location>
</feature>
<evidence type="ECO:0000256" key="1">
    <source>
        <dbReference type="ARBA" id="ARBA00004651"/>
    </source>
</evidence>
<feature type="transmembrane region" description="Helical" evidence="6">
    <location>
        <begin position="183"/>
        <end position="204"/>
    </location>
</feature>
<evidence type="ECO:0000256" key="3">
    <source>
        <dbReference type="ARBA" id="ARBA00022692"/>
    </source>
</evidence>
<accession>A0A7G7MQI8</accession>
<feature type="transmembrane region" description="Helical" evidence="6">
    <location>
        <begin position="225"/>
        <end position="255"/>
    </location>
</feature>
<dbReference type="AlphaFoldDB" id="A0A7G7MQI8"/>
<evidence type="ECO:0000256" key="4">
    <source>
        <dbReference type="ARBA" id="ARBA00022989"/>
    </source>
</evidence>
<dbReference type="PANTHER" id="PTHR30250">
    <property type="entry name" value="PST FAMILY PREDICTED COLANIC ACID TRANSPORTER"/>
    <property type="match status" value="1"/>
</dbReference>
<sequence>MDVPARRVPAAHRSRVLRAATRIGWGIADQGVSSLTNFALGIVVARALDAAGFGVFGLAWVTYGVVLNVSRGLCSDPFTVRFSAADPAERARAVARMTGCTLLVGGTAGAVTAGIGAVLGGPLGAAFVALGIVLPGVLLQDAWRFAFFAAGAGRRSFVNDLTWAVLLVPALALASAAPSVPAFVLAWGVSGGLAGVLGCVQAGIRPRPTVAAGWLREQRDLGPRYLIENVSLSGAAQLRLFGLGALAGLAAVGAIRGGELLIGPFLALLMGISVISVPEAARVRRAAPHRLLQFCLLLGTVQALAAAVWGVLLLMLPDAWGRALLGDVWPGAAALVVPMTITVMGSSMSTGAMTGLRSLGAARRSLRAQLVAAAAYALFGIAGAWVGGAPGSAWGLVAATSLAAAVWWAQLRAGVRDPGALPLPVTERTP</sequence>
<evidence type="ECO:0008006" key="9">
    <source>
        <dbReference type="Google" id="ProtNLM"/>
    </source>
</evidence>
<feature type="transmembrane region" description="Helical" evidence="6">
    <location>
        <begin position="328"/>
        <end position="345"/>
    </location>
</feature>
<evidence type="ECO:0000256" key="2">
    <source>
        <dbReference type="ARBA" id="ARBA00022475"/>
    </source>
</evidence>
<evidence type="ECO:0000313" key="7">
    <source>
        <dbReference type="EMBL" id="QNG55049.1"/>
    </source>
</evidence>
<comment type="subcellular location">
    <subcellularLocation>
        <location evidence="1">Cell membrane</location>
        <topology evidence="1">Multi-pass membrane protein</topology>
    </subcellularLocation>
</comment>
<reference evidence="7 8" key="1">
    <citation type="submission" date="2020-08" db="EMBL/GenBank/DDBJ databases">
        <authorList>
            <person name="Mo P."/>
        </authorList>
    </citation>
    <scope>NUCLEOTIDE SEQUENCE [LARGE SCALE GENOMIC DNA]</scope>
    <source>
        <strain evidence="7 8">CGMCC 4.1532</strain>
    </source>
</reference>
<evidence type="ECO:0000256" key="5">
    <source>
        <dbReference type="ARBA" id="ARBA00023136"/>
    </source>
</evidence>
<keyword evidence="8" id="KW-1185">Reference proteome</keyword>
<proteinExistence type="predicted"/>
<keyword evidence="2" id="KW-1003">Cell membrane</keyword>
<feature type="transmembrane region" description="Helical" evidence="6">
    <location>
        <begin position="366"/>
        <end position="386"/>
    </location>
</feature>
<feature type="transmembrane region" description="Helical" evidence="6">
    <location>
        <begin position="157"/>
        <end position="177"/>
    </location>
</feature>
<dbReference type="InterPro" id="IPR050833">
    <property type="entry name" value="Poly_Biosynth_Transport"/>
</dbReference>
<keyword evidence="3 6" id="KW-0812">Transmembrane</keyword>
<keyword evidence="5 6" id="KW-0472">Membrane</keyword>
<dbReference type="CDD" id="cd13126">
    <property type="entry name" value="MATE_like_11"/>
    <property type="match status" value="1"/>
</dbReference>
<feature type="transmembrane region" description="Helical" evidence="6">
    <location>
        <begin position="392"/>
        <end position="409"/>
    </location>
</feature>
<protein>
    <recommendedName>
        <fullName evidence="9">Membrane protein involved in the export of O-antigen and teichoic acid</fullName>
    </recommendedName>
</protein>
<dbReference type="EMBL" id="CP060131">
    <property type="protein sequence ID" value="QNG55049.1"/>
    <property type="molecule type" value="Genomic_DNA"/>
</dbReference>
<evidence type="ECO:0000313" key="8">
    <source>
        <dbReference type="Proteomes" id="UP000515728"/>
    </source>
</evidence>
<dbReference type="KEGG" id="ppel:H6H00_14975"/>